<feature type="modified residue" description="4-aspartylphosphate" evidence="2">
    <location>
        <position position="51"/>
    </location>
</feature>
<dbReference type="PANTHER" id="PTHR48111">
    <property type="entry name" value="REGULATOR OF RPOS"/>
    <property type="match status" value="1"/>
</dbReference>
<dbReference type="Pfam" id="PF00486">
    <property type="entry name" value="Trans_reg_C"/>
    <property type="match status" value="1"/>
</dbReference>
<accession>A0A2K2UCM4</accession>
<dbReference type="Gene3D" id="6.10.250.690">
    <property type="match status" value="1"/>
</dbReference>
<feature type="domain" description="Response regulatory" evidence="4">
    <location>
        <begin position="2"/>
        <end position="116"/>
    </location>
</feature>
<organism evidence="6 7">
    <name type="scientific">Enteroscipio rubneri</name>
    <dbReference type="NCBI Taxonomy" id="2070686"/>
    <lineage>
        <taxon>Bacteria</taxon>
        <taxon>Bacillati</taxon>
        <taxon>Actinomycetota</taxon>
        <taxon>Coriobacteriia</taxon>
        <taxon>Eggerthellales</taxon>
        <taxon>Eggerthellaceae</taxon>
        <taxon>Enteroscipio</taxon>
    </lineage>
</organism>
<dbReference type="SMART" id="SM00862">
    <property type="entry name" value="Trans_reg_C"/>
    <property type="match status" value="1"/>
</dbReference>
<evidence type="ECO:0000256" key="2">
    <source>
        <dbReference type="PROSITE-ProRule" id="PRU00169"/>
    </source>
</evidence>
<dbReference type="PANTHER" id="PTHR48111:SF73">
    <property type="entry name" value="ALKALINE PHOSPHATASE SYNTHESIS TRANSCRIPTIONAL REGULATORY PROTEIN PHOP"/>
    <property type="match status" value="1"/>
</dbReference>
<evidence type="ECO:0000256" key="3">
    <source>
        <dbReference type="PROSITE-ProRule" id="PRU01091"/>
    </source>
</evidence>
<gene>
    <name evidence="6" type="ORF">C2L71_04360</name>
</gene>
<keyword evidence="1 3" id="KW-0238">DNA-binding</keyword>
<keyword evidence="2" id="KW-0597">Phosphoprotein</keyword>
<sequence length="230" mass="24782">MRILIVEDDAAIVASLTDLLHREGYETEHADGQGAAATLLTSARFDLALVDVSLAQGNGFAVCAAAKAVEPAPAVIFLTASDDEYSTVAGLDMGADDYIAKPFRARELLSRIKSVLRRTSGSSATLHLGDVEVDPTAAVVRKAGREVQLTALEYRLLLLFAQSQGRLVTREHVRNAIWDSAGEYVSDNTLNVYVKRLRDKIEDDPADPKLVLTMRGLGYKAGPVEEGGAR</sequence>
<protein>
    <submittedName>
        <fullName evidence="6">DNA-binding response regulator</fullName>
    </submittedName>
</protein>
<dbReference type="Gene3D" id="3.40.50.2300">
    <property type="match status" value="1"/>
</dbReference>
<evidence type="ECO:0000259" key="4">
    <source>
        <dbReference type="PROSITE" id="PS50110"/>
    </source>
</evidence>
<dbReference type="Pfam" id="PF00072">
    <property type="entry name" value="Response_reg"/>
    <property type="match status" value="1"/>
</dbReference>
<comment type="caution">
    <text evidence="6">The sequence shown here is derived from an EMBL/GenBank/DDBJ whole genome shotgun (WGS) entry which is preliminary data.</text>
</comment>
<dbReference type="InterPro" id="IPR036388">
    <property type="entry name" value="WH-like_DNA-bd_sf"/>
</dbReference>
<dbReference type="SUPFAM" id="SSF52172">
    <property type="entry name" value="CheY-like"/>
    <property type="match status" value="1"/>
</dbReference>
<dbReference type="GO" id="GO:0032993">
    <property type="term" value="C:protein-DNA complex"/>
    <property type="evidence" value="ECO:0007669"/>
    <property type="project" value="TreeGrafter"/>
</dbReference>
<feature type="domain" description="OmpR/PhoB-type" evidence="5">
    <location>
        <begin position="123"/>
        <end position="223"/>
    </location>
</feature>
<dbReference type="InterPro" id="IPR011006">
    <property type="entry name" value="CheY-like_superfamily"/>
</dbReference>
<dbReference type="InterPro" id="IPR016032">
    <property type="entry name" value="Sig_transdc_resp-reg_C-effctor"/>
</dbReference>
<dbReference type="OrthoDB" id="9775518at2"/>
<feature type="DNA-binding region" description="OmpR/PhoB-type" evidence="3">
    <location>
        <begin position="123"/>
        <end position="223"/>
    </location>
</feature>
<dbReference type="PROSITE" id="PS50110">
    <property type="entry name" value="RESPONSE_REGULATORY"/>
    <property type="match status" value="1"/>
</dbReference>
<keyword evidence="7" id="KW-1185">Reference proteome</keyword>
<proteinExistence type="predicted"/>
<dbReference type="InterPro" id="IPR039420">
    <property type="entry name" value="WalR-like"/>
</dbReference>
<dbReference type="GO" id="GO:0006355">
    <property type="term" value="P:regulation of DNA-templated transcription"/>
    <property type="evidence" value="ECO:0007669"/>
    <property type="project" value="InterPro"/>
</dbReference>
<dbReference type="PROSITE" id="PS51755">
    <property type="entry name" value="OMPR_PHOB"/>
    <property type="match status" value="1"/>
</dbReference>
<dbReference type="SMART" id="SM00448">
    <property type="entry name" value="REC"/>
    <property type="match status" value="1"/>
</dbReference>
<dbReference type="InterPro" id="IPR001789">
    <property type="entry name" value="Sig_transdc_resp-reg_receiver"/>
</dbReference>
<dbReference type="EMBL" id="PPEK01000003">
    <property type="protein sequence ID" value="PNV68073.1"/>
    <property type="molecule type" value="Genomic_DNA"/>
</dbReference>
<dbReference type="InterPro" id="IPR001867">
    <property type="entry name" value="OmpR/PhoB-type_DNA-bd"/>
</dbReference>
<evidence type="ECO:0000313" key="7">
    <source>
        <dbReference type="Proteomes" id="UP000236197"/>
    </source>
</evidence>
<dbReference type="Gene3D" id="1.10.10.10">
    <property type="entry name" value="Winged helix-like DNA-binding domain superfamily/Winged helix DNA-binding domain"/>
    <property type="match status" value="1"/>
</dbReference>
<name>A0A2K2UCM4_9ACTN</name>
<dbReference type="Proteomes" id="UP000236197">
    <property type="component" value="Unassembled WGS sequence"/>
</dbReference>
<reference evidence="7" key="1">
    <citation type="submission" date="2018-01" db="EMBL/GenBank/DDBJ databases">
        <title>Rubneribacter badeniensis gen. nov., sp. nov., and Colonibacter rubneri, gen. nov., sp. nov., WGS of new members of the Eggerthellaceae.</title>
        <authorList>
            <person name="Danylec N."/>
            <person name="Stoll D.A."/>
            <person name="Doetsch A."/>
            <person name="Kulling S.E."/>
            <person name="Huch M."/>
        </authorList>
    </citation>
    <scope>NUCLEOTIDE SEQUENCE [LARGE SCALE GENOMIC DNA]</scope>
    <source>
        <strain evidence="7">ResAG-96</strain>
    </source>
</reference>
<dbReference type="AlphaFoldDB" id="A0A2K2UCM4"/>
<evidence type="ECO:0000256" key="1">
    <source>
        <dbReference type="ARBA" id="ARBA00023125"/>
    </source>
</evidence>
<dbReference type="SUPFAM" id="SSF46894">
    <property type="entry name" value="C-terminal effector domain of the bipartite response regulators"/>
    <property type="match status" value="1"/>
</dbReference>
<evidence type="ECO:0000259" key="5">
    <source>
        <dbReference type="PROSITE" id="PS51755"/>
    </source>
</evidence>
<dbReference type="GO" id="GO:0005829">
    <property type="term" value="C:cytosol"/>
    <property type="evidence" value="ECO:0007669"/>
    <property type="project" value="TreeGrafter"/>
</dbReference>
<dbReference type="RefSeq" id="WP_103264551.1">
    <property type="nucleotide sequence ID" value="NZ_CABMLE010000003.1"/>
</dbReference>
<evidence type="ECO:0000313" key="6">
    <source>
        <dbReference type="EMBL" id="PNV68073.1"/>
    </source>
</evidence>
<dbReference type="GO" id="GO:0000976">
    <property type="term" value="F:transcription cis-regulatory region binding"/>
    <property type="evidence" value="ECO:0007669"/>
    <property type="project" value="TreeGrafter"/>
</dbReference>
<dbReference type="GO" id="GO:0000156">
    <property type="term" value="F:phosphorelay response regulator activity"/>
    <property type="evidence" value="ECO:0007669"/>
    <property type="project" value="TreeGrafter"/>
</dbReference>
<dbReference type="CDD" id="cd00383">
    <property type="entry name" value="trans_reg_C"/>
    <property type="match status" value="1"/>
</dbReference>